<evidence type="ECO:0008006" key="4">
    <source>
        <dbReference type="Google" id="ProtNLM"/>
    </source>
</evidence>
<dbReference type="AlphaFoldDB" id="A0AAD3U966"/>
<accession>A0AAD3U966</accession>
<dbReference type="EMBL" id="DACTUL010000007">
    <property type="protein sequence ID" value="HAT6343554.1"/>
    <property type="molecule type" value="Genomic_DNA"/>
</dbReference>
<dbReference type="Proteomes" id="UP000859505">
    <property type="component" value="Unassembled WGS sequence"/>
</dbReference>
<evidence type="ECO:0000256" key="1">
    <source>
        <dbReference type="SAM" id="MobiDB-lite"/>
    </source>
</evidence>
<feature type="compositionally biased region" description="Polar residues" evidence="1">
    <location>
        <begin position="10"/>
        <end position="19"/>
    </location>
</feature>
<name>A0AAD3U966_AERHY</name>
<sequence>MTLNGEEHSGQGNLTMASEQQDEALEAALRQAIRAQYHFRASEQGLLAWDVRRLVRLSRDLPVQAVALGEIAELEQVHWYGHDAASPTVRSVVAHCQLMMAADLAYPILLDSAGRVMDGMHRIGKALLLGHSHIEASRFAVDPEPDYQGCDPDTLPYDD</sequence>
<comment type="caution">
    <text evidence="2">The sequence shown here is derived from an EMBL/GenBank/DDBJ whole genome shotgun (WGS) entry which is preliminary data.</text>
</comment>
<reference evidence="2" key="2">
    <citation type="submission" date="2020-01" db="EMBL/GenBank/DDBJ databases">
        <authorList>
            <consortium name="NCBI Pathogen Detection Project"/>
        </authorList>
    </citation>
    <scope>NUCLEOTIDE SEQUENCE</scope>
    <source>
        <strain evidence="2">OLC2673_Aeromonas</strain>
    </source>
</reference>
<organism evidence="2 3">
    <name type="scientific">Aeromonas hydrophila</name>
    <dbReference type="NCBI Taxonomy" id="644"/>
    <lineage>
        <taxon>Bacteria</taxon>
        <taxon>Pseudomonadati</taxon>
        <taxon>Pseudomonadota</taxon>
        <taxon>Gammaproteobacteria</taxon>
        <taxon>Aeromonadales</taxon>
        <taxon>Aeromonadaceae</taxon>
        <taxon>Aeromonas</taxon>
    </lineage>
</organism>
<reference evidence="2" key="1">
    <citation type="journal article" date="2018" name="Genome Biol.">
        <title>SKESA: strategic k-mer extension for scrupulous assemblies.</title>
        <authorList>
            <person name="Souvorov A."/>
            <person name="Agarwala R."/>
            <person name="Lipman D.J."/>
        </authorList>
    </citation>
    <scope>NUCLEOTIDE SEQUENCE</scope>
    <source>
        <strain evidence="2">OLC2673_Aeromonas</strain>
    </source>
</reference>
<protein>
    <recommendedName>
        <fullName evidence="4">ParB/Sulfiredoxin domain-containing protein</fullName>
    </recommendedName>
</protein>
<proteinExistence type="predicted"/>
<feature type="region of interest" description="Disordered" evidence="1">
    <location>
        <begin position="1"/>
        <end position="20"/>
    </location>
</feature>
<evidence type="ECO:0000313" key="3">
    <source>
        <dbReference type="Proteomes" id="UP000859505"/>
    </source>
</evidence>
<gene>
    <name evidence="2" type="ORF">JAJ28_001265</name>
</gene>
<evidence type="ECO:0000313" key="2">
    <source>
        <dbReference type="EMBL" id="HAT6343554.1"/>
    </source>
</evidence>